<feature type="compositionally biased region" description="Polar residues" evidence="3">
    <location>
        <begin position="79"/>
        <end position="96"/>
    </location>
</feature>
<keyword evidence="5" id="KW-1185">Reference proteome</keyword>
<keyword evidence="2" id="KW-0175">Coiled coil</keyword>
<comment type="similarity">
    <text evidence="1">Belongs to the SPT2 family.</text>
</comment>
<evidence type="ECO:0008006" key="6">
    <source>
        <dbReference type="Google" id="ProtNLM"/>
    </source>
</evidence>
<feature type="compositionally biased region" description="Basic and acidic residues" evidence="3">
    <location>
        <begin position="199"/>
        <end position="209"/>
    </location>
</feature>
<evidence type="ECO:0000256" key="3">
    <source>
        <dbReference type="SAM" id="MobiDB-lite"/>
    </source>
</evidence>
<proteinExistence type="inferred from homology"/>
<gene>
    <name evidence="4" type="ORF">HANVADRAFT_54909</name>
</gene>
<protein>
    <recommendedName>
        <fullName evidence="6">SPT2-domain-containing protein</fullName>
    </recommendedName>
</protein>
<dbReference type="InterPro" id="IPR013256">
    <property type="entry name" value="Chromatin_SPT2"/>
</dbReference>
<dbReference type="EMBL" id="LXPE01000003">
    <property type="protein sequence ID" value="OBA28548.1"/>
    <property type="molecule type" value="Genomic_DNA"/>
</dbReference>
<organism evidence="4 5">
    <name type="scientific">Hanseniaspora valbyensis NRRL Y-1626</name>
    <dbReference type="NCBI Taxonomy" id="766949"/>
    <lineage>
        <taxon>Eukaryota</taxon>
        <taxon>Fungi</taxon>
        <taxon>Dikarya</taxon>
        <taxon>Ascomycota</taxon>
        <taxon>Saccharomycotina</taxon>
        <taxon>Saccharomycetes</taxon>
        <taxon>Saccharomycodales</taxon>
        <taxon>Saccharomycodaceae</taxon>
        <taxon>Hanseniaspora</taxon>
    </lineage>
</organism>
<comment type="caution">
    <text evidence="4">The sequence shown here is derived from an EMBL/GenBank/DDBJ whole genome shotgun (WGS) entry which is preliminary data.</text>
</comment>
<evidence type="ECO:0000256" key="2">
    <source>
        <dbReference type="ARBA" id="ARBA00023054"/>
    </source>
</evidence>
<dbReference type="Proteomes" id="UP000092321">
    <property type="component" value="Unassembled WGS sequence"/>
</dbReference>
<feature type="compositionally biased region" description="Acidic residues" evidence="3">
    <location>
        <begin position="210"/>
        <end position="219"/>
    </location>
</feature>
<evidence type="ECO:0000313" key="4">
    <source>
        <dbReference type="EMBL" id="OBA28548.1"/>
    </source>
</evidence>
<feature type="region of interest" description="Disordered" evidence="3">
    <location>
        <begin position="79"/>
        <end position="141"/>
    </location>
</feature>
<dbReference type="SMART" id="SM00784">
    <property type="entry name" value="SPT2"/>
    <property type="match status" value="1"/>
</dbReference>
<feature type="compositionally biased region" description="Basic and acidic residues" evidence="3">
    <location>
        <begin position="126"/>
        <end position="141"/>
    </location>
</feature>
<name>A0A1B7TIN9_9ASCO</name>
<evidence type="ECO:0000256" key="1">
    <source>
        <dbReference type="ARBA" id="ARBA00006461"/>
    </source>
</evidence>
<feature type="region of interest" description="Disordered" evidence="3">
    <location>
        <begin position="197"/>
        <end position="221"/>
    </location>
</feature>
<accession>A0A1B7TIN9</accession>
<sequence>MGYFDTLKNINNKNRLKAVSNTKINSNNDGDDDDRAEFLKLAKQNIDPLDIKTDLLPKDYKPKIPKHILQRNLEKQARFVNQKQKAASSNSKNDGNSGMKRDESDIVKQRLVEKFKSRKRHQGNNKKNEINHASKPEPEQKLSFKEMMRLAEVNKNKPKKIEEVKKVAEKKVNKPTLKKQAIVRKANFVKPIKPIKKPIQKESKPSYKEVDEDYEEEEDYKPSGFDLLMEEELQSEELARQEDLREARLLKKRQLEKMKLKRK</sequence>
<dbReference type="AlphaFoldDB" id="A0A1B7TIN9"/>
<reference evidence="5" key="1">
    <citation type="journal article" date="2016" name="Proc. Natl. Acad. Sci. U.S.A.">
        <title>Comparative genomics of biotechnologically important yeasts.</title>
        <authorList>
            <person name="Riley R."/>
            <person name="Haridas S."/>
            <person name="Wolfe K.H."/>
            <person name="Lopes M.R."/>
            <person name="Hittinger C.T."/>
            <person name="Goeker M."/>
            <person name="Salamov A.A."/>
            <person name="Wisecaver J.H."/>
            <person name="Long T.M."/>
            <person name="Calvey C.H."/>
            <person name="Aerts A.L."/>
            <person name="Barry K.W."/>
            <person name="Choi C."/>
            <person name="Clum A."/>
            <person name="Coughlan A.Y."/>
            <person name="Deshpande S."/>
            <person name="Douglass A.P."/>
            <person name="Hanson S.J."/>
            <person name="Klenk H.-P."/>
            <person name="LaButti K.M."/>
            <person name="Lapidus A."/>
            <person name="Lindquist E.A."/>
            <person name="Lipzen A.M."/>
            <person name="Meier-Kolthoff J.P."/>
            <person name="Ohm R.A."/>
            <person name="Otillar R.P."/>
            <person name="Pangilinan J.L."/>
            <person name="Peng Y."/>
            <person name="Rokas A."/>
            <person name="Rosa C.A."/>
            <person name="Scheuner C."/>
            <person name="Sibirny A.A."/>
            <person name="Slot J.C."/>
            <person name="Stielow J.B."/>
            <person name="Sun H."/>
            <person name="Kurtzman C.P."/>
            <person name="Blackwell M."/>
            <person name="Grigoriev I.V."/>
            <person name="Jeffries T.W."/>
        </authorList>
    </citation>
    <scope>NUCLEOTIDE SEQUENCE [LARGE SCALE GENOMIC DNA]</scope>
    <source>
        <strain evidence="5">NRRL Y-1626</strain>
    </source>
</reference>
<dbReference type="OrthoDB" id="3973333at2759"/>
<evidence type="ECO:0000313" key="5">
    <source>
        <dbReference type="Proteomes" id="UP000092321"/>
    </source>
</evidence>
<feature type="compositionally biased region" description="Basic and acidic residues" evidence="3">
    <location>
        <begin position="99"/>
        <end position="115"/>
    </location>
</feature>